<accession>A0ABS6AWH7</accession>
<evidence type="ECO:0000313" key="2">
    <source>
        <dbReference type="Proteomes" id="UP000733379"/>
    </source>
</evidence>
<reference evidence="1 2" key="1">
    <citation type="submission" date="2021-06" db="EMBL/GenBank/DDBJ databases">
        <title>Actinomycetes sequencing.</title>
        <authorList>
            <person name="Shan Q."/>
        </authorList>
    </citation>
    <scope>NUCLEOTIDE SEQUENCE [LARGE SCALE GENOMIC DNA]</scope>
    <source>
        <strain evidence="1 2">NEAU-G5</strain>
    </source>
</reference>
<proteinExistence type="predicted"/>
<dbReference type="EMBL" id="JAHKNI010000002">
    <property type="protein sequence ID" value="MBU3061363.1"/>
    <property type="molecule type" value="Genomic_DNA"/>
</dbReference>
<comment type="caution">
    <text evidence="1">The sequence shown here is derived from an EMBL/GenBank/DDBJ whole genome shotgun (WGS) entry which is preliminary data.</text>
</comment>
<evidence type="ECO:0000313" key="1">
    <source>
        <dbReference type="EMBL" id="MBU3061363.1"/>
    </source>
</evidence>
<keyword evidence="2" id="KW-1185">Reference proteome</keyword>
<organism evidence="1 2">
    <name type="scientific">Nocardia albiluteola</name>
    <dbReference type="NCBI Taxonomy" id="2842303"/>
    <lineage>
        <taxon>Bacteria</taxon>
        <taxon>Bacillati</taxon>
        <taxon>Actinomycetota</taxon>
        <taxon>Actinomycetes</taxon>
        <taxon>Mycobacteriales</taxon>
        <taxon>Nocardiaceae</taxon>
        <taxon>Nocardia</taxon>
    </lineage>
</organism>
<dbReference type="RefSeq" id="WP_215916253.1">
    <property type="nucleotide sequence ID" value="NZ_JAHKNI010000002.1"/>
</dbReference>
<gene>
    <name evidence="1" type="ORF">KO481_07485</name>
</gene>
<evidence type="ECO:0008006" key="3">
    <source>
        <dbReference type="Google" id="ProtNLM"/>
    </source>
</evidence>
<protein>
    <recommendedName>
        <fullName evidence="3">Cyclic nucleotide-binding domain-containing protein</fullName>
    </recommendedName>
</protein>
<dbReference type="Proteomes" id="UP000733379">
    <property type="component" value="Unassembled WGS sequence"/>
</dbReference>
<name>A0ABS6AWH7_9NOCA</name>
<sequence length="141" mass="15494">MKIVPGELPIGFGRKFHLSYIGSHAQLLFRSGRGGYHQGCTLKYDSVVDVLFKNVGAIAVAENYMPLKVSLADEAETEEFIRFLNCEIGNRKLYVLRGGDEIGYVLAGALYWVDDHEGSTEEPGVLIAAPQRSDDLVVMSA</sequence>